<name>A0A6M5YLH2_9BACT</name>
<dbReference type="RefSeq" id="WP_171470428.1">
    <property type="nucleotide sequence ID" value="NZ_CP053452.2"/>
</dbReference>
<keyword evidence="3" id="KW-1185">Reference proteome</keyword>
<dbReference type="Proteomes" id="UP000503447">
    <property type="component" value="Chromosome"/>
</dbReference>
<evidence type="ECO:0000256" key="1">
    <source>
        <dbReference type="SAM" id="SignalP"/>
    </source>
</evidence>
<reference evidence="3" key="1">
    <citation type="submission" date="2020-05" db="EMBL/GenBank/DDBJ databases">
        <title>Frigoriglobus tundricola gen. nov., sp. nov., a psychrotolerant cellulolytic planctomycete of the family Gemmataceae with two divergent copies of 16S rRNA gene.</title>
        <authorList>
            <person name="Kulichevskaya I.S."/>
            <person name="Ivanova A.A."/>
            <person name="Naumoff D.G."/>
            <person name="Beletsky A.V."/>
            <person name="Rijpstra W.I.C."/>
            <person name="Sinninghe Damste J.S."/>
            <person name="Mardanov A.V."/>
            <person name="Ravin N.V."/>
            <person name="Dedysh S.N."/>
        </authorList>
    </citation>
    <scope>NUCLEOTIDE SEQUENCE [LARGE SCALE GENOMIC DNA]</scope>
    <source>
        <strain evidence="3">PL17</strain>
    </source>
</reference>
<dbReference type="AlphaFoldDB" id="A0A6M5YLH2"/>
<sequence length="221" mass="23630">MVRFFSLLLASFGLVVTGHAADLPAGTWAVNVDGAKGELVIKDVKAGKVTGTLFDTEFTGTWNGKVLVFKSGDDGYEAHLVSEPGEKERAKYTLTGARVRATKGAPEPSKTGWYAQITADAPEPTGALKAEVRGVMVLDGTKAYVAVKRKTIFGTVEETRVWVYASEGEWKVLKFTLPPLNGKDVIVTAQLAQMDSDGASLPKGALYFLGTFDPKLAADTK</sequence>
<feature type="signal peptide" evidence="1">
    <location>
        <begin position="1"/>
        <end position="20"/>
    </location>
</feature>
<dbReference type="EMBL" id="CP053452">
    <property type="protein sequence ID" value="QJW94424.1"/>
    <property type="molecule type" value="Genomic_DNA"/>
</dbReference>
<organism evidence="2 3">
    <name type="scientific">Frigoriglobus tundricola</name>
    <dbReference type="NCBI Taxonomy" id="2774151"/>
    <lineage>
        <taxon>Bacteria</taxon>
        <taxon>Pseudomonadati</taxon>
        <taxon>Planctomycetota</taxon>
        <taxon>Planctomycetia</taxon>
        <taxon>Gemmatales</taxon>
        <taxon>Gemmataceae</taxon>
        <taxon>Frigoriglobus</taxon>
    </lineage>
</organism>
<feature type="chain" id="PRO_5026959734" evidence="1">
    <location>
        <begin position="21"/>
        <end position="221"/>
    </location>
</feature>
<evidence type="ECO:0000313" key="2">
    <source>
        <dbReference type="EMBL" id="QJW94424.1"/>
    </source>
</evidence>
<keyword evidence="1" id="KW-0732">Signal</keyword>
<evidence type="ECO:0000313" key="3">
    <source>
        <dbReference type="Proteomes" id="UP000503447"/>
    </source>
</evidence>
<protein>
    <submittedName>
        <fullName evidence="2">Uncharacterized protein</fullName>
    </submittedName>
</protein>
<proteinExistence type="predicted"/>
<dbReference type="KEGG" id="ftj:FTUN_1944"/>
<accession>A0A6M5YLH2</accession>
<gene>
    <name evidence="2" type="ORF">FTUN_1944</name>
</gene>